<evidence type="ECO:0000313" key="5">
    <source>
        <dbReference type="EMBL" id="PVH18533.1"/>
    </source>
</evidence>
<feature type="compositionally biased region" description="Acidic residues" evidence="3">
    <location>
        <begin position="257"/>
        <end position="270"/>
    </location>
</feature>
<dbReference type="InterPro" id="IPR035979">
    <property type="entry name" value="RBD_domain_sf"/>
</dbReference>
<feature type="compositionally biased region" description="Basic and acidic residues" evidence="3">
    <location>
        <begin position="117"/>
        <end position="136"/>
    </location>
</feature>
<sequence>MSKPIIEERLYIGNIDYSVTEDDLRAYYEGLSVEQVELPTKTLFKHSKTKKPIIRTLGFGFVQFSSKDEADKALEKTDGQEIKGRTVFAKKAHPPPTEEERKQRAEDWKKFKQERKAKKEGVKPADAAEKKAEKPAEAASSNGPRKKKQDTNKTPSGVTSEDTVFVTNLDFKATSESLHETFEPLNPKWVHVPPKRVPRYLLKQIKQKNKPLYNRGIAFVKFSDHESQQRAIAEFNGSEVNGRQIIVEAAVNKPESEEPEEAEEAEEAEETATGNEAVEEAAALEEAA</sequence>
<reference evidence="5 6" key="1">
    <citation type="submission" date="2017-12" db="EMBL/GenBank/DDBJ databases">
        <title>Genome Sequence of the Amphotericin B-resistant Candida duobushaemulonii strain, B09383.</title>
        <authorList>
            <person name="Chow N.A."/>
            <person name="Gade L."/>
            <person name="Batra D."/>
            <person name="Rowe L.A."/>
            <person name="Loparev V.N."/>
            <person name="Litvintseva A.P."/>
        </authorList>
    </citation>
    <scope>NUCLEOTIDE SEQUENCE [LARGE SCALE GENOMIC DNA]</scope>
    <source>
        <strain evidence="5 6">B09383</strain>
    </source>
</reference>
<feature type="compositionally biased region" description="Acidic residues" evidence="3">
    <location>
        <begin position="277"/>
        <end position="288"/>
    </location>
</feature>
<dbReference type="PROSITE" id="PS50102">
    <property type="entry name" value="RRM"/>
    <property type="match status" value="2"/>
</dbReference>
<protein>
    <recommendedName>
        <fullName evidence="4">RRM domain-containing protein</fullName>
    </recommendedName>
</protein>
<dbReference type="CDD" id="cd00590">
    <property type="entry name" value="RRM_SF"/>
    <property type="match status" value="1"/>
</dbReference>
<dbReference type="Gene3D" id="3.30.70.330">
    <property type="match status" value="2"/>
</dbReference>
<dbReference type="GO" id="GO:0003729">
    <property type="term" value="F:mRNA binding"/>
    <property type="evidence" value="ECO:0007669"/>
    <property type="project" value="TreeGrafter"/>
</dbReference>
<feature type="region of interest" description="Disordered" evidence="3">
    <location>
        <begin position="72"/>
        <end position="161"/>
    </location>
</feature>
<feature type="domain" description="RRM" evidence="4">
    <location>
        <begin position="8"/>
        <end position="94"/>
    </location>
</feature>
<feature type="compositionally biased region" description="Basic and acidic residues" evidence="3">
    <location>
        <begin position="72"/>
        <end position="84"/>
    </location>
</feature>
<name>A0A2V1AMS6_9ASCO</name>
<dbReference type="Pfam" id="PF00076">
    <property type="entry name" value="RRM_1"/>
    <property type="match status" value="2"/>
</dbReference>
<feature type="compositionally biased region" description="Polar residues" evidence="3">
    <location>
        <begin position="152"/>
        <end position="161"/>
    </location>
</feature>
<dbReference type="RefSeq" id="XP_025339473.1">
    <property type="nucleotide sequence ID" value="XM_025480000.1"/>
</dbReference>
<accession>A0A2V1AMS6</accession>
<dbReference type="EMBL" id="PKFP01000008">
    <property type="protein sequence ID" value="PVH18533.1"/>
    <property type="molecule type" value="Genomic_DNA"/>
</dbReference>
<gene>
    <name evidence="5" type="ORF">CXQ87_001464</name>
</gene>
<dbReference type="SUPFAM" id="SSF54928">
    <property type="entry name" value="RNA-binding domain, RBD"/>
    <property type="match status" value="2"/>
</dbReference>
<evidence type="ECO:0000256" key="2">
    <source>
        <dbReference type="PROSITE-ProRule" id="PRU00176"/>
    </source>
</evidence>
<evidence type="ECO:0000256" key="3">
    <source>
        <dbReference type="SAM" id="MobiDB-lite"/>
    </source>
</evidence>
<dbReference type="PANTHER" id="PTHR23003:SF3">
    <property type="entry name" value="FI21236P1-RELATED"/>
    <property type="match status" value="1"/>
</dbReference>
<organism evidence="5 6">
    <name type="scientific">Candidozyma duobushaemuli</name>
    <dbReference type="NCBI Taxonomy" id="1231522"/>
    <lineage>
        <taxon>Eukaryota</taxon>
        <taxon>Fungi</taxon>
        <taxon>Dikarya</taxon>
        <taxon>Ascomycota</taxon>
        <taxon>Saccharomycotina</taxon>
        <taxon>Pichiomycetes</taxon>
        <taxon>Metschnikowiaceae</taxon>
        <taxon>Candidozyma</taxon>
    </lineage>
</organism>
<keyword evidence="6" id="KW-1185">Reference proteome</keyword>
<keyword evidence="1 2" id="KW-0694">RNA-binding</keyword>
<comment type="caution">
    <text evidence="5">The sequence shown here is derived from an EMBL/GenBank/DDBJ whole genome shotgun (WGS) entry which is preliminary data.</text>
</comment>
<dbReference type="GO" id="GO:1990904">
    <property type="term" value="C:ribonucleoprotein complex"/>
    <property type="evidence" value="ECO:0007669"/>
    <property type="project" value="TreeGrafter"/>
</dbReference>
<dbReference type="InterPro" id="IPR000504">
    <property type="entry name" value="RRM_dom"/>
</dbReference>
<dbReference type="GO" id="GO:0005737">
    <property type="term" value="C:cytoplasm"/>
    <property type="evidence" value="ECO:0007669"/>
    <property type="project" value="TreeGrafter"/>
</dbReference>
<feature type="region of interest" description="Disordered" evidence="3">
    <location>
        <begin position="251"/>
        <end position="288"/>
    </location>
</feature>
<dbReference type="PANTHER" id="PTHR23003">
    <property type="entry name" value="RNA RECOGNITION MOTIF RRM DOMAIN CONTAINING PROTEIN"/>
    <property type="match status" value="1"/>
</dbReference>
<dbReference type="InterPro" id="IPR050374">
    <property type="entry name" value="RRT5_SRSF_SR"/>
</dbReference>
<dbReference type="GO" id="GO:0005634">
    <property type="term" value="C:nucleus"/>
    <property type="evidence" value="ECO:0007669"/>
    <property type="project" value="TreeGrafter"/>
</dbReference>
<dbReference type="SMART" id="SM00360">
    <property type="entry name" value="RRM"/>
    <property type="match status" value="2"/>
</dbReference>
<dbReference type="GO" id="GO:0016973">
    <property type="term" value="P:poly(A)+ mRNA export from nucleus"/>
    <property type="evidence" value="ECO:0007669"/>
    <property type="project" value="TreeGrafter"/>
</dbReference>
<dbReference type="Proteomes" id="UP000244406">
    <property type="component" value="Unassembled WGS sequence"/>
</dbReference>
<dbReference type="GO" id="GO:0071028">
    <property type="term" value="P:nuclear mRNA surveillance"/>
    <property type="evidence" value="ECO:0007669"/>
    <property type="project" value="TreeGrafter"/>
</dbReference>
<proteinExistence type="predicted"/>
<dbReference type="VEuPathDB" id="FungiDB:CXQ87_001464"/>
<dbReference type="GeneID" id="37001464"/>
<dbReference type="InterPro" id="IPR012677">
    <property type="entry name" value="Nucleotide-bd_a/b_plait_sf"/>
</dbReference>
<feature type="domain" description="RRM" evidence="4">
    <location>
        <begin position="162"/>
        <end position="252"/>
    </location>
</feature>
<evidence type="ECO:0000256" key="1">
    <source>
        <dbReference type="ARBA" id="ARBA00022884"/>
    </source>
</evidence>
<evidence type="ECO:0000313" key="6">
    <source>
        <dbReference type="Proteomes" id="UP000244406"/>
    </source>
</evidence>
<evidence type="ECO:0000259" key="4">
    <source>
        <dbReference type="PROSITE" id="PS50102"/>
    </source>
</evidence>
<feature type="compositionally biased region" description="Basic and acidic residues" evidence="3">
    <location>
        <begin position="96"/>
        <end position="111"/>
    </location>
</feature>
<dbReference type="AlphaFoldDB" id="A0A2V1AMS6"/>